<dbReference type="FunFam" id="3.30.565.10:FF:000016">
    <property type="entry name" value="Chemotaxis protein CheA, putative"/>
    <property type="match status" value="1"/>
</dbReference>
<dbReference type="AlphaFoldDB" id="E4U0D5"/>
<dbReference type="InterPro" id="IPR011006">
    <property type="entry name" value="CheY-like_superfamily"/>
</dbReference>
<dbReference type="InterPro" id="IPR036890">
    <property type="entry name" value="HATPase_C_sf"/>
</dbReference>
<dbReference type="eggNOG" id="COG2198">
    <property type="taxonomic scope" value="Bacteria"/>
</dbReference>
<keyword evidence="14" id="KW-1185">Reference proteome</keyword>
<evidence type="ECO:0000256" key="2">
    <source>
        <dbReference type="ARBA" id="ARBA00012438"/>
    </source>
</evidence>
<accession>E4U0D5</accession>
<dbReference type="Pfam" id="PF01627">
    <property type="entry name" value="Hpt"/>
    <property type="match status" value="1"/>
</dbReference>
<dbReference type="SUPFAM" id="SSF55874">
    <property type="entry name" value="ATPase domain of HSP90 chaperone/DNA topoisomerase II/histidine kinase"/>
    <property type="match status" value="1"/>
</dbReference>
<dbReference type="InterPro" id="IPR036641">
    <property type="entry name" value="HPT_dom_sf"/>
</dbReference>
<dbReference type="CDD" id="cd00088">
    <property type="entry name" value="HPT"/>
    <property type="match status" value="1"/>
</dbReference>
<dbReference type="InterPro" id="IPR004358">
    <property type="entry name" value="Sig_transdc_His_kin-like_C"/>
</dbReference>
<evidence type="ECO:0000259" key="9">
    <source>
        <dbReference type="PROSITE" id="PS50109"/>
    </source>
</evidence>
<feature type="domain" description="Histidine kinase" evidence="9">
    <location>
        <begin position="299"/>
        <end position="546"/>
    </location>
</feature>
<feature type="domain" description="HPt" evidence="12">
    <location>
        <begin position="1"/>
        <end position="104"/>
    </location>
</feature>
<feature type="compositionally biased region" description="Low complexity" evidence="8">
    <location>
        <begin position="253"/>
        <end position="273"/>
    </location>
</feature>
<dbReference type="PANTHER" id="PTHR43395">
    <property type="entry name" value="SENSOR HISTIDINE KINASE CHEA"/>
    <property type="match status" value="1"/>
</dbReference>
<dbReference type="InterPro" id="IPR005467">
    <property type="entry name" value="His_kinase_dom"/>
</dbReference>
<dbReference type="InterPro" id="IPR001789">
    <property type="entry name" value="Sig_transdc_resp-reg_receiver"/>
</dbReference>
<feature type="region of interest" description="Disordered" evidence="8">
    <location>
        <begin position="180"/>
        <end position="211"/>
    </location>
</feature>
<dbReference type="GO" id="GO:0005737">
    <property type="term" value="C:cytoplasm"/>
    <property type="evidence" value="ECO:0007669"/>
    <property type="project" value="InterPro"/>
</dbReference>
<dbReference type="Proteomes" id="UP000008721">
    <property type="component" value="Chromosome"/>
</dbReference>
<evidence type="ECO:0000256" key="7">
    <source>
        <dbReference type="PROSITE-ProRule" id="PRU00169"/>
    </source>
</evidence>
<keyword evidence="5 13" id="KW-0418">Kinase</keyword>
<dbReference type="PROSITE" id="PS50894">
    <property type="entry name" value="HPT"/>
    <property type="match status" value="1"/>
</dbReference>
<dbReference type="Pfam" id="PF02895">
    <property type="entry name" value="H-kinase_dim"/>
    <property type="match status" value="1"/>
</dbReference>
<dbReference type="KEGG" id="sku:Sulku_0566"/>
<dbReference type="SUPFAM" id="SSF47226">
    <property type="entry name" value="Histidine-containing phosphotransfer domain, HPT domain"/>
    <property type="match status" value="1"/>
</dbReference>
<dbReference type="RefSeq" id="WP_013459429.1">
    <property type="nucleotide sequence ID" value="NC_014762.1"/>
</dbReference>
<dbReference type="PROSITE" id="PS50110">
    <property type="entry name" value="RESPONSE_REGULATORY"/>
    <property type="match status" value="1"/>
</dbReference>
<evidence type="ECO:0000256" key="6">
    <source>
        <dbReference type="PROSITE-ProRule" id="PRU00110"/>
    </source>
</evidence>
<sequence>MDEFQEILQDFLVESFELIEQLDQDLVELESRPDDLDLLNRIFRVAHTIKGASSFLNFDVLTHLTHHMENLLNMARHGDLVIDADVMDVILESIDLMKALLVRIRDSGEDSGLEVEPCVLRLDAVANGTSIPKSADAPAAAPEPVVTTATSEGEEDYSGMNEEEVEAEIERLIALRQAEDAAKRAAHAGETSSAQTEEEPDYSGMSEEEVEAEIERLIALRQAEDAAKRAQKGSEPEAPKAESAPAPAPVAAPPAAAHKSESAPAAKTAAPAPKKVESKDDENRGGSAVEQTIRVDVKRLDHLMNLIGELVLGKNRLIKINDDVEERYEGEAFLEELNQVVSIVSLVTTDLQIAVMKTRMLPIGKVFNKFPRMIRDLSRELNKKIELEITGEETELDKSIVEEIGDPLVHIIRNSCDHGIETPEARLAAGKEEGGTIQLKAYHEGNHIVIQIIDDGKGLDAEMLKQKSIEKNIITEKEADTMSEKEAFGLIFRPGFSTAAQVTSVSGRGVGMDVVKTNIEKLNGMIDIDSEVGQGTSMKLKIPLTLAIIQALLVGVQEEYYAIPLASVLETVRISKDEIYTVESRSVMRLRDEVLSLVHIGDIFEVERVFDNSEHAYVVVLGLAESKIGLIVDSLVGQEEIVIKSLGEYLKGIEGIAGATIRGDGGVTLIVDVAALMQMAKSVKSTVGQESAEAKGRGGAKNSPTDYCVMIVDDSKTDRTIMRKALEPMGITLVEANDGVEALNILKQGEYNFDGMLVDIEMPRMDGYTLAAEIKKYNKYKNLALIAVTSRTGKADRMRGVESGMVEYITKPYSPEYLMNVVKRNIKFNEGL</sequence>
<dbReference type="FunFam" id="2.30.30.40:FF:000048">
    <property type="entry name" value="Chemotaxis protein CheA, putative"/>
    <property type="match status" value="1"/>
</dbReference>
<feature type="compositionally biased region" description="Low complexity" evidence="8">
    <location>
        <begin position="135"/>
        <end position="150"/>
    </location>
</feature>
<dbReference type="eggNOG" id="COG0643">
    <property type="taxonomic scope" value="Bacteria"/>
</dbReference>
<dbReference type="SUPFAM" id="SSF52172">
    <property type="entry name" value="CheY-like"/>
    <property type="match status" value="1"/>
</dbReference>
<feature type="compositionally biased region" description="Basic and acidic residues" evidence="8">
    <location>
        <begin position="274"/>
        <end position="284"/>
    </location>
</feature>
<dbReference type="Gene3D" id="1.10.287.560">
    <property type="entry name" value="Histidine kinase CheA-like, homodimeric domain"/>
    <property type="match status" value="1"/>
</dbReference>
<dbReference type="SMART" id="SM01231">
    <property type="entry name" value="H-kinase_dim"/>
    <property type="match status" value="1"/>
</dbReference>
<feature type="domain" description="Response regulatory" evidence="10">
    <location>
        <begin position="708"/>
        <end position="826"/>
    </location>
</feature>
<evidence type="ECO:0000259" key="11">
    <source>
        <dbReference type="PROSITE" id="PS50851"/>
    </source>
</evidence>
<evidence type="ECO:0000313" key="13">
    <source>
        <dbReference type="EMBL" id="ADR33232.1"/>
    </source>
</evidence>
<dbReference type="InterPro" id="IPR036097">
    <property type="entry name" value="HisK_dim/P_sf"/>
</dbReference>
<dbReference type="CDD" id="cd16916">
    <property type="entry name" value="HATPase_CheA-like"/>
    <property type="match status" value="1"/>
</dbReference>
<evidence type="ECO:0000256" key="8">
    <source>
        <dbReference type="SAM" id="MobiDB-lite"/>
    </source>
</evidence>
<dbReference type="InterPro" id="IPR003594">
    <property type="entry name" value="HATPase_dom"/>
</dbReference>
<evidence type="ECO:0000256" key="3">
    <source>
        <dbReference type="ARBA" id="ARBA00022553"/>
    </source>
</evidence>
<dbReference type="PROSITE" id="PS50109">
    <property type="entry name" value="HIS_KIN"/>
    <property type="match status" value="1"/>
</dbReference>
<dbReference type="SUPFAM" id="SSF50341">
    <property type="entry name" value="CheW-like"/>
    <property type="match status" value="1"/>
</dbReference>
<dbReference type="InterPro" id="IPR036061">
    <property type="entry name" value="CheW-like_dom_sf"/>
</dbReference>
<dbReference type="EC" id="2.7.13.3" evidence="2"/>
<keyword evidence="3 7" id="KW-0597">Phosphoprotein</keyword>
<dbReference type="Pfam" id="PF01584">
    <property type="entry name" value="CheW"/>
    <property type="match status" value="1"/>
</dbReference>
<dbReference type="InterPro" id="IPR008207">
    <property type="entry name" value="Sig_transdc_His_kin_Hpt_dom"/>
</dbReference>
<dbReference type="SMART" id="SM00448">
    <property type="entry name" value="REC"/>
    <property type="match status" value="1"/>
</dbReference>
<evidence type="ECO:0000259" key="12">
    <source>
        <dbReference type="PROSITE" id="PS50894"/>
    </source>
</evidence>
<evidence type="ECO:0000256" key="1">
    <source>
        <dbReference type="ARBA" id="ARBA00000085"/>
    </source>
</evidence>
<feature type="modified residue" description="Phosphohistidine" evidence="6">
    <location>
        <position position="47"/>
    </location>
</feature>
<dbReference type="Gene3D" id="2.30.30.40">
    <property type="entry name" value="SH3 Domains"/>
    <property type="match status" value="1"/>
</dbReference>
<dbReference type="EMBL" id="CP002355">
    <property type="protein sequence ID" value="ADR33232.1"/>
    <property type="molecule type" value="Genomic_DNA"/>
</dbReference>
<comment type="catalytic activity">
    <reaction evidence="1">
        <text>ATP + protein L-histidine = ADP + protein N-phospho-L-histidine.</text>
        <dbReference type="EC" id="2.7.13.3"/>
    </reaction>
</comment>
<feature type="modified residue" description="4-aspartylphosphate" evidence="7">
    <location>
        <position position="759"/>
    </location>
</feature>
<feature type="compositionally biased region" description="Basic and acidic residues" evidence="8">
    <location>
        <begin position="224"/>
        <end position="240"/>
    </location>
</feature>
<evidence type="ECO:0000256" key="5">
    <source>
        <dbReference type="ARBA" id="ARBA00022777"/>
    </source>
</evidence>
<gene>
    <name evidence="13" type="ordered locus">Sulku_0566</name>
</gene>
<feature type="domain" description="CheW-like" evidence="11">
    <location>
        <begin position="548"/>
        <end position="682"/>
    </location>
</feature>
<dbReference type="OrthoDB" id="9803176at2"/>
<feature type="compositionally biased region" description="Acidic residues" evidence="8">
    <location>
        <begin position="152"/>
        <end position="165"/>
    </location>
</feature>
<dbReference type="SMART" id="SM00073">
    <property type="entry name" value="HPT"/>
    <property type="match status" value="1"/>
</dbReference>
<dbReference type="InterPro" id="IPR002545">
    <property type="entry name" value="CheW-lke_dom"/>
</dbReference>
<dbReference type="InterPro" id="IPR004105">
    <property type="entry name" value="CheA-like_dim"/>
</dbReference>
<keyword evidence="4 13" id="KW-0808">Transferase</keyword>
<dbReference type="GO" id="GO:0006935">
    <property type="term" value="P:chemotaxis"/>
    <property type="evidence" value="ECO:0007669"/>
    <property type="project" value="InterPro"/>
</dbReference>
<dbReference type="CDD" id="cd17546">
    <property type="entry name" value="REC_hyHK_CKI1_RcsC-like"/>
    <property type="match status" value="1"/>
</dbReference>
<dbReference type="SUPFAM" id="SSF47384">
    <property type="entry name" value="Homodimeric domain of signal transducing histidine kinase"/>
    <property type="match status" value="1"/>
</dbReference>
<dbReference type="PROSITE" id="PS50851">
    <property type="entry name" value="CHEW"/>
    <property type="match status" value="1"/>
</dbReference>
<dbReference type="PANTHER" id="PTHR43395:SF1">
    <property type="entry name" value="CHEMOTAXIS PROTEIN CHEA"/>
    <property type="match status" value="1"/>
</dbReference>
<evidence type="ECO:0000313" key="14">
    <source>
        <dbReference type="Proteomes" id="UP000008721"/>
    </source>
</evidence>
<dbReference type="InterPro" id="IPR051315">
    <property type="entry name" value="Bact_Chemotaxis_CheA"/>
</dbReference>
<dbReference type="PRINTS" id="PR00344">
    <property type="entry name" value="BCTRLSENSOR"/>
</dbReference>
<dbReference type="STRING" id="709032.Sulku_0566"/>
<dbReference type="Pfam" id="PF00072">
    <property type="entry name" value="Response_reg"/>
    <property type="match status" value="1"/>
</dbReference>
<feature type="compositionally biased region" description="Acidic residues" evidence="8">
    <location>
        <begin position="196"/>
        <end position="211"/>
    </location>
</feature>
<dbReference type="SMART" id="SM00260">
    <property type="entry name" value="CheW"/>
    <property type="match status" value="1"/>
</dbReference>
<dbReference type="SMART" id="SM00387">
    <property type="entry name" value="HATPase_c"/>
    <property type="match status" value="1"/>
</dbReference>
<organism evidence="13 14">
    <name type="scientific">Sulfuricurvum kujiense (strain ATCC BAA-921 / DSM 16994 / JCM 11577 / YK-1)</name>
    <dbReference type="NCBI Taxonomy" id="709032"/>
    <lineage>
        <taxon>Bacteria</taxon>
        <taxon>Pseudomonadati</taxon>
        <taxon>Campylobacterota</taxon>
        <taxon>Epsilonproteobacteria</taxon>
        <taxon>Campylobacterales</taxon>
        <taxon>Sulfurimonadaceae</taxon>
        <taxon>Sulfuricurvum</taxon>
    </lineage>
</organism>
<dbReference type="Gene3D" id="1.20.120.160">
    <property type="entry name" value="HPT domain"/>
    <property type="match status" value="1"/>
</dbReference>
<dbReference type="GO" id="GO:0000155">
    <property type="term" value="F:phosphorelay sensor kinase activity"/>
    <property type="evidence" value="ECO:0007669"/>
    <property type="project" value="InterPro"/>
</dbReference>
<dbReference type="CDD" id="cd00731">
    <property type="entry name" value="CheA_reg"/>
    <property type="match status" value="1"/>
</dbReference>
<feature type="region of interest" description="Disordered" evidence="8">
    <location>
        <begin position="131"/>
        <end position="165"/>
    </location>
</feature>
<dbReference type="Gene3D" id="3.30.565.10">
    <property type="entry name" value="Histidine kinase-like ATPase, C-terminal domain"/>
    <property type="match status" value="1"/>
</dbReference>
<evidence type="ECO:0000259" key="10">
    <source>
        <dbReference type="PROSITE" id="PS50110"/>
    </source>
</evidence>
<name>E4U0D5_SULKY</name>
<dbReference type="InterPro" id="IPR037006">
    <property type="entry name" value="CheA-like_homodim_sf"/>
</dbReference>
<dbReference type="Gene3D" id="3.40.50.2300">
    <property type="match status" value="1"/>
</dbReference>
<feature type="region of interest" description="Disordered" evidence="8">
    <location>
        <begin position="224"/>
        <end position="288"/>
    </location>
</feature>
<proteinExistence type="predicted"/>
<dbReference type="eggNOG" id="COG0784">
    <property type="taxonomic scope" value="Bacteria"/>
</dbReference>
<protein>
    <recommendedName>
        <fullName evidence="2">histidine kinase</fullName>
        <ecNumber evidence="2">2.7.13.3</ecNumber>
    </recommendedName>
</protein>
<reference evidence="13 14" key="1">
    <citation type="journal article" date="2012" name="Stand. Genomic Sci.">
        <title>Complete genome sequence of the sulfur compounds oxidizing chemolithoautotroph Sulfuricurvum kujiense type strain (YK-1(T)).</title>
        <authorList>
            <person name="Han C."/>
            <person name="Kotsyurbenko O."/>
            <person name="Chertkov O."/>
            <person name="Held B."/>
            <person name="Lapidus A."/>
            <person name="Nolan M."/>
            <person name="Lucas S."/>
            <person name="Hammon N."/>
            <person name="Deshpande S."/>
            <person name="Cheng J.F."/>
            <person name="Tapia R."/>
            <person name="Goodwin L.A."/>
            <person name="Pitluck S."/>
            <person name="Liolios K."/>
            <person name="Pagani I."/>
            <person name="Ivanova N."/>
            <person name="Mavromatis K."/>
            <person name="Mikhailova N."/>
            <person name="Pati A."/>
            <person name="Chen A."/>
            <person name="Palaniappan K."/>
            <person name="Land M."/>
            <person name="Hauser L."/>
            <person name="Chang Y.J."/>
            <person name="Jeffries C.D."/>
            <person name="Brambilla E.M."/>
            <person name="Rohde M."/>
            <person name="Spring S."/>
            <person name="Sikorski J."/>
            <person name="Goker M."/>
            <person name="Woyke T."/>
            <person name="Bristow J."/>
            <person name="Eisen J.A."/>
            <person name="Markowitz V."/>
            <person name="Hugenholtz P."/>
            <person name="Kyrpides N.C."/>
            <person name="Klenk H.P."/>
            <person name="Detter J.C."/>
        </authorList>
    </citation>
    <scope>NUCLEOTIDE SEQUENCE [LARGE SCALE GENOMIC DNA]</scope>
    <source>
        <strain evidence="14">ATCC BAA-921 / DSM 16994 / JCM 11577 / YK-1</strain>
    </source>
</reference>
<dbReference type="HOGENOM" id="CLU_000650_3_6_7"/>
<dbReference type="Pfam" id="PF02518">
    <property type="entry name" value="HATPase_c"/>
    <property type="match status" value="1"/>
</dbReference>
<evidence type="ECO:0000256" key="4">
    <source>
        <dbReference type="ARBA" id="ARBA00022679"/>
    </source>
</evidence>